<evidence type="ECO:0000313" key="2">
    <source>
        <dbReference type="EMBL" id="KYF69766.1"/>
    </source>
</evidence>
<dbReference type="Proteomes" id="UP000075260">
    <property type="component" value="Unassembled WGS sequence"/>
</dbReference>
<evidence type="ECO:0000313" key="3">
    <source>
        <dbReference type="Proteomes" id="UP000075260"/>
    </source>
</evidence>
<dbReference type="RefSeq" id="WP_061608127.1">
    <property type="nucleotide sequence ID" value="NZ_JEMA01000449.1"/>
</dbReference>
<name>A0A150QQ05_SORCE</name>
<dbReference type="SMART" id="SM00860">
    <property type="entry name" value="SMI1_KNR4"/>
    <property type="match status" value="1"/>
</dbReference>
<accession>A0A150QQ05</accession>
<dbReference type="OrthoDB" id="5385717at2"/>
<dbReference type="EMBL" id="JEMA01000449">
    <property type="protein sequence ID" value="KYF69766.1"/>
    <property type="molecule type" value="Genomic_DNA"/>
</dbReference>
<proteinExistence type="predicted"/>
<dbReference type="InterPro" id="IPR018958">
    <property type="entry name" value="Knr4/Smi1-like_dom"/>
</dbReference>
<dbReference type="AlphaFoldDB" id="A0A150QQ05"/>
<dbReference type="InterPro" id="IPR037883">
    <property type="entry name" value="Knr4/Smi1-like_sf"/>
</dbReference>
<feature type="domain" description="Knr4/Smi1-like" evidence="1">
    <location>
        <begin position="21"/>
        <end position="133"/>
    </location>
</feature>
<comment type="caution">
    <text evidence="2">The sequence shown here is derived from an EMBL/GenBank/DDBJ whole genome shotgun (WGS) entry which is preliminary data.</text>
</comment>
<dbReference type="SUPFAM" id="SSF160631">
    <property type="entry name" value="SMI1/KNR4-like"/>
    <property type="match status" value="1"/>
</dbReference>
<dbReference type="Gene3D" id="3.40.1580.10">
    <property type="entry name" value="SMI1/KNR4-like"/>
    <property type="match status" value="1"/>
</dbReference>
<gene>
    <name evidence="2" type="ORF">BE15_10120</name>
</gene>
<organism evidence="2 3">
    <name type="scientific">Sorangium cellulosum</name>
    <name type="common">Polyangium cellulosum</name>
    <dbReference type="NCBI Taxonomy" id="56"/>
    <lineage>
        <taxon>Bacteria</taxon>
        <taxon>Pseudomonadati</taxon>
        <taxon>Myxococcota</taxon>
        <taxon>Polyangia</taxon>
        <taxon>Polyangiales</taxon>
        <taxon>Polyangiaceae</taxon>
        <taxon>Sorangium</taxon>
    </lineage>
</organism>
<evidence type="ECO:0000259" key="1">
    <source>
        <dbReference type="SMART" id="SM00860"/>
    </source>
</evidence>
<sequence>MKSFIEYASRFDPVMPSRIRGATQEEIKKLESISGHTLPPDYRDYLALMGHGDDRIISGYGIRTDITNVILFYEENIATGEDSVPDDCIIIGIGGVSVEQIYLEHQRPGRVFDSADGQKHGMWSDSLEKLLHKQAYMRYRPKQLPCSASYATSNPRRAIDAARTEALRMGFEPQWFSDPITFCGEKSETVLIINQFEHQGLWLRVAAPNFEPLEAVAQRIAEAAAVDLELNEK</sequence>
<reference evidence="2 3" key="1">
    <citation type="submission" date="2014-02" db="EMBL/GenBank/DDBJ databases">
        <title>The small core and large imbalanced accessory genome model reveals a collaborative survival strategy of Sorangium cellulosum strains in nature.</title>
        <authorList>
            <person name="Han K."/>
            <person name="Peng R."/>
            <person name="Blom J."/>
            <person name="Li Y.-Z."/>
        </authorList>
    </citation>
    <scope>NUCLEOTIDE SEQUENCE [LARGE SCALE GENOMIC DNA]</scope>
    <source>
        <strain evidence="2 3">So0008-312</strain>
    </source>
</reference>
<protein>
    <recommendedName>
        <fullName evidence="1">Knr4/Smi1-like domain-containing protein</fullName>
    </recommendedName>
</protein>